<accession>A0ACD4NRF0</accession>
<name>A0ACD4NRF0_9HYPH</name>
<evidence type="ECO:0000313" key="1">
    <source>
        <dbReference type="EMBL" id="WAJ29534.1"/>
    </source>
</evidence>
<sequence length="136" mass="14634">MAVGDAGLVADFETWGSRGREFLFVAADGALSFASAPLELPPNARVVGPDDVDPVRLENARAIFPHARWRVTLDDRVRLLAALDEEGSVTLADCLGILRHTSRPVAAVAALALARLVDLDLDEPLGARTRVIRRQA</sequence>
<protein>
    <submittedName>
        <fullName evidence="1">Uncharacterized protein</fullName>
    </submittedName>
</protein>
<keyword evidence="2" id="KW-1185">Reference proteome</keyword>
<reference evidence="1" key="1">
    <citation type="submission" date="2022-11" db="EMBL/GenBank/DDBJ databases">
        <title>beta-Carotene-producing bacterium, Jeongeuplla avenae sp. nov., alleviates the salt stress of Arabidopsis seedlings.</title>
        <authorList>
            <person name="Jiang L."/>
            <person name="Lee J."/>
        </authorList>
    </citation>
    <scope>NUCLEOTIDE SEQUENCE</scope>
    <source>
        <strain evidence="1">DY_R2A_6</strain>
    </source>
</reference>
<proteinExistence type="predicted"/>
<evidence type="ECO:0000313" key="2">
    <source>
        <dbReference type="Proteomes" id="UP001163223"/>
    </source>
</evidence>
<dbReference type="Proteomes" id="UP001163223">
    <property type="component" value="Chromosome"/>
</dbReference>
<organism evidence="1 2">
    <name type="scientific">Antarcticirhabdus aurantiaca</name>
    <dbReference type="NCBI Taxonomy" id="2606717"/>
    <lineage>
        <taxon>Bacteria</taxon>
        <taxon>Pseudomonadati</taxon>
        <taxon>Pseudomonadota</taxon>
        <taxon>Alphaproteobacteria</taxon>
        <taxon>Hyphomicrobiales</taxon>
        <taxon>Aurantimonadaceae</taxon>
        <taxon>Antarcticirhabdus</taxon>
    </lineage>
</organism>
<dbReference type="EMBL" id="CP113520">
    <property type="protein sequence ID" value="WAJ29534.1"/>
    <property type="molecule type" value="Genomic_DNA"/>
</dbReference>
<gene>
    <name evidence="1" type="ORF">OXU80_04680</name>
</gene>